<gene>
    <name evidence="1" type="ORF">JTE90_012642</name>
</gene>
<sequence length="142" mass="16529">MSLFFNSKPVFFSSEEELFDLELSSESDEDHEQFLEVAAACLEVRENRFWTAEFLGKRNSMGDFNLFHKLDDECFRNYFRMTRPQFSQLEYILAVSLTGRNTNYRIVFLYLATGDSFRSIAYSYRLGDSTVAKLVKSVTAAM</sequence>
<dbReference type="Proteomes" id="UP000827092">
    <property type="component" value="Unassembled WGS sequence"/>
</dbReference>
<protein>
    <recommendedName>
        <fullName evidence="3">Transposase</fullName>
    </recommendedName>
</protein>
<evidence type="ECO:0000313" key="1">
    <source>
        <dbReference type="EMBL" id="KAG8184554.1"/>
    </source>
</evidence>
<evidence type="ECO:0000313" key="2">
    <source>
        <dbReference type="Proteomes" id="UP000827092"/>
    </source>
</evidence>
<organism evidence="1 2">
    <name type="scientific">Oedothorax gibbosus</name>
    <dbReference type="NCBI Taxonomy" id="931172"/>
    <lineage>
        <taxon>Eukaryota</taxon>
        <taxon>Metazoa</taxon>
        <taxon>Ecdysozoa</taxon>
        <taxon>Arthropoda</taxon>
        <taxon>Chelicerata</taxon>
        <taxon>Arachnida</taxon>
        <taxon>Araneae</taxon>
        <taxon>Araneomorphae</taxon>
        <taxon>Entelegynae</taxon>
        <taxon>Araneoidea</taxon>
        <taxon>Linyphiidae</taxon>
        <taxon>Erigoninae</taxon>
        <taxon>Oedothorax</taxon>
    </lineage>
</organism>
<evidence type="ECO:0008006" key="3">
    <source>
        <dbReference type="Google" id="ProtNLM"/>
    </source>
</evidence>
<proteinExistence type="predicted"/>
<dbReference type="EMBL" id="JAFNEN010000370">
    <property type="protein sequence ID" value="KAG8184554.1"/>
    <property type="molecule type" value="Genomic_DNA"/>
</dbReference>
<keyword evidence="2" id="KW-1185">Reference proteome</keyword>
<name>A0AAV6ULG3_9ARAC</name>
<dbReference type="AlphaFoldDB" id="A0AAV6ULG3"/>
<reference evidence="1 2" key="1">
    <citation type="journal article" date="2022" name="Nat. Ecol. Evol.">
        <title>A masculinizing supergene underlies an exaggerated male reproductive morph in a spider.</title>
        <authorList>
            <person name="Hendrickx F."/>
            <person name="De Corte Z."/>
            <person name="Sonet G."/>
            <person name="Van Belleghem S.M."/>
            <person name="Kostlbacher S."/>
            <person name="Vangestel C."/>
        </authorList>
    </citation>
    <scope>NUCLEOTIDE SEQUENCE [LARGE SCALE GENOMIC DNA]</scope>
    <source>
        <strain evidence="1">W744_W776</strain>
    </source>
</reference>
<comment type="caution">
    <text evidence="1">The sequence shown here is derived from an EMBL/GenBank/DDBJ whole genome shotgun (WGS) entry which is preliminary data.</text>
</comment>
<accession>A0AAV6ULG3</accession>